<organism evidence="10 11">
    <name type="scientific">Metabacillus fastidiosus</name>
    <dbReference type="NCBI Taxonomy" id="1458"/>
    <lineage>
        <taxon>Bacteria</taxon>
        <taxon>Bacillati</taxon>
        <taxon>Bacillota</taxon>
        <taxon>Bacilli</taxon>
        <taxon>Bacillales</taxon>
        <taxon>Bacillaceae</taxon>
        <taxon>Metabacillus</taxon>
    </lineage>
</organism>
<keyword evidence="7" id="KW-0812">Transmembrane</keyword>
<keyword evidence="11" id="KW-1185">Reference proteome</keyword>
<keyword evidence="4 6" id="KW-0807">Transducer</keyword>
<dbReference type="EMBL" id="JARTFS010000005">
    <property type="protein sequence ID" value="MED4400863.1"/>
    <property type="molecule type" value="Genomic_DNA"/>
</dbReference>
<dbReference type="GeneID" id="301143007"/>
<keyword evidence="2" id="KW-1003">Cell membrane</keyword>
<comment type="similarity">
    <text evidence="5">Belongs to the methyl-accepting chemotaxis (MCP) protein family.</text>
</comment>
<dbReference type="PROSITE" id="PS50885">
    <property type="entry name" value="HAMP"/>
    <property type="match status" value="1"/>
</dbReference>
<dbReference type="CDD" id="cd11386">
    <property type="entry name" value="MCP_signal"/>
    <property type="match status" value="1"/>
</dbReference>
<evidence type="ECO:0000256" key="3">
    <source>
        <dbReference type="ARBA" id="ARBA00023136"/>
    </source>
</evidence>
<dbReference type="InterPro" id="IPR004090">
    <property type="entry name" value="Chemotax_Me-accpt_rcpt"/>
</dbReference>
<dbReference type="SUPFAM" id="SSF58104">
    <property type="entry name" value="Methyl-accepting chemotaxis protein (MCP) signaling domain"/>
    <property type="match status" value="1"/>
</dbReference>
<dbReference type="PROSITE" id="PS50111">
    <property type="entry name" value="CHEMOTAXIS_TRANSDUC_2"/>
    <property type="match status" value="1"/>
</dbReference>
<dbReference type="SMART" id="SM00304">
    <property type="entry name" value="HAMP"/>
    <property type="match status" value="1"/>
</dbReference>
<protein>
    <submittedName>
        <fullName evidence="10">Methyl-accepting chemotaxis protein</fullName>
    </submittedName>
</protein>
<comment type="caution">
    <text evidence="10">The sequence shown here is derived from an EMBL/GenBank/DDBJ whole genome shotgun (WGS) entry which is preliminary data.</text>
</comment>
<evidence type="ECO:0000256" key="7">
    <source>
        <dbReference type="SAM" id="Phobius"/>
    </source>
</evidence>
<dbReference type="InterPro" id="IPR003660">
    <property type="entry name" value="HAMP_dom"/>
</dbReference>
<dbReference type="PRINTS" id="PR00260">
    <property type="entry name" value="CHEMTRNSDUCR"/>
</dbReference>
<feature type="transmembrane region" description="Helical" evidence="7">
    <location>
        <begin position="6"/>
        <end position="29"/>
    </location>
</feature>
<evidence type="ECO:0000256" key="6">
    <source>
        <dbReference type="PROSITE-ProRule" id="PRU00284"/>
    </source>
</evidence>
<comment type="subcellular location">
    <subcellularLocation>
        <location evidence="1">Cell membrane</location>
    </subcellularLocation>
</comment>
<dbReference type="PANTHER" id="PTHR32089">
    <property type="entry name" value="METHYL-ACCEPTING CHEMOTAXIS PROTEIN MCPB"/>
    <property type="match status" value="1"/>
</dbReference>
<evidence type="ECO:0000259" key="8">
    <source>
        <dbReference type="PROSITE" id="PS50111"/>
    </source>
</evidence>
<evidence type="ECO:0000256" key="4">
    <source>
        <dbReference type="ARBA" id="ARBA00023224"/>
    </source>
</evidence>
<sequence>MKITRLIKILIILTVTLSIISLINLTLLFQSIQNRTKAIDTQIEAQDLVYSFMNVSDFLTSSVRSYIQSGELKYYDAYWKEVTETKTRETTLEQLKALDVPDELISAVGQATEQSKQLAKLESVAMDAVERKNFKEAGQIAFGNEYNTQKASTTLAFENFGEKMNTWANDQAAIAYNKMLTYLISTIVFIFILVIFVNISLIFLHRKIQPLQLLTTLAELVSSGDLNVEQVHLKSSKDEVSQLAKAFNLMTTNLKTLVRKMKDTSEQVSASSEELSSSSEQNSHATEEVAATMQMLAAGAERQVHSIKDTSVIIEQILASSQQIAGSTEITLATVSKAAERTNSGNNAVQTSVKQMGLISENVSELENIIKNMGEHSSEIGQIIAVINNIAEQTNLLALNAAIEAARAGESGRGFAIVADEVRKLAELSAQSTKQIAGLIHMIQAATNEAVISMELTAKEVSSGIELVNTAGCSFNQINSAINEVTAQIEEISSSVQQLSAGTEHVVHSIKTVELVANEASSSTQSVSAATEEQLASTEEITASASSLSKMADDLQTQIGIFKL</sequence>
<evidence type="ECO:0000313" key="10">
    <source>
        <dbReference type="EMBL" id="MED4400863.1"/>
    </source>
</evidence>
<proteinExistence type="inferred from homology"/>
<dbReference type="PANTHER" id="PTHR32089:SF112">
    <property type="entry name" value="LYSOZYME-LIKE PROTEIN-RELATED"/>
    <property type="match status" value="1"/>
</dbReference>
<dbReference type="Pfam" id="PF00672">
    <property type="entry name" value="HAMP"/>
    <property type="match status" value="1"/>
</dbReference>
<gene>
    <name evidence="10" type="ORF">P9271_05890</name>
</gene>
<dbReference type="Gene3D" id="1.10.287.950">
    <property type="entry name" value="Methyl-accepting chemotaxis protein"/>
    <property type="match status" value="1"/>
</dbReference>
<feature type="domain" description="Methyl-accepting transducer" evidence="8">
    <location>
        <begin position="278"/>
        <end position="514"/>
    </location>
</feature>
<name>A0ABU6NVW5_9BACI</name>
<dbReference type="CDD" id="cd06225">
    <property type="entry name" value="HAMP"/>
    <property type="match status" value="1"/>
</dbReference>
<evidence type="ECO:0000256" key="5">
    <source>
        <dbReference type="ARBA" id="ARBA00029447"/>
    </source>
</evidence>
<evidence type="ECO:0000259" key="9">
    <source>
        <dbReference type="PROSITE" id="PS50885"/>
    </source>
</evidence>
<accession>A0ABU6NVW5</accession>
<feature type="transmembrane region" description="Helical" evidence="7">
    <location>
        <begin position="180"/>
        <end position="204"/>
    </location>
</feature>
<reference evidence="10 11" key="1">
    <citation type="submission" date="2023-03" db="EMBL/GenBank/DDBJ databases">
        <title>Bacillus Genome Sequencing.</title>
        <authorList>
            <person name="Dunlap C."/>
        </authorList>
    </citation>
    <scope>NUCLEOTIDE SEQUENCE [LARGE SCALE GENOMIC DNA]</scope>
    <source>
        <strain evidence="10 11">NRS-1717</strain>
    </source>
</reference>
<evidence type="ECO:0000256" key="1">
    <source>
        <dbReference type="ARBA" id="ARBA00004236"/>
    </source>
</evidence>
<keyword evidence="7" id="KW-1133">Transmembrane helix</keyword>
<dbReference type="InterPro" id="IPR004089">
    <property type="entry name" value="MCPsignal_dom"/>
</dbReference>
<feature type="domain" description="HAMP" evidence="9">
    <location>
        <begin position="205"/>
        <end position="259"/>
    </location>
</feature>
<evidence type="ECO:0000256" key="2">
    <source>
        <dbReference type="ARBA" id="ARBA00022475"/>
    </source>
</evidence>
<evidence type="ECO:0000313" key="11">
    <source>
        <dbReference type="Proteomes" id="UP001342826"/>
    </source>
</evidence>
<keyword evidence="3 7" id="KW-0472">Membrane</keyword>
<dbReference type="Proteomes" id="UP001342826">
    <property type="component" value="Unassembled WGS sequence"/>
</dbReference>
<dbReference type="RefSeq" id="WP_066235022.1">
    <property type="nucleotide sequence ID" value="NZ_JARTFQ010000007.1"/>
</dbReference>
<dbReference type="SMART" id="SM00283">
    <property type="entry name" value="MA"/>
    <property type="match status" value="1"/>
</dbReference>
<dbReference type="Pfam" id="PF00015">
    <property type="entry name" value="MCPsignal"/>
    <property type="match status" value="1"/>
</dbReference>